<evidence type="ECO:0000256" key="6">
    <source>
        <dbReference type="ARBA" id="ARBA00022984"/>
    </source>
</evidence>
<evidence type="ECO:0000256" key="10">
    <source>
        <dbReference type="SAM" id="Phobius"/>
    </source>
</evidence>
<evidence type="ECO:0000256" key="5">
    <source>
        <dbReference type="ARBA" id="ARBA00022960"/>
    </source>
</evidence>
<keyword evidence="9" id="KW-0961">Cell wall biogenesis/degradation</keyword>
<dbReference type="AlphaFoldDB" id="A0A955HXE0"/>
<evidence type="ECO:0000256" key="2">
    <source>
        <dbReference type="ARBA" id="ARBA00004236"/>
    </source>
</evidence>
<dbReference type="GO" id="GO:0005886">
    <property type="term" value="C:plasma membrane"/>
    <property type="evidence" value="ECO:0007669"/>
    <property type="project" value="UniProtKB-SubCell"/>
</dbReference>
<dbReference type="Proteomes" id="UP000748332">
    <property type="component" value="Unassembled WGS sequence"/>
</dbReference>
<keyword evidence="6" id="KW-0573">Peptidoglycan synthesis</keyword>
<comment type="subcellular location">
    <subcellularLocation>
        <location evidence="2">Cell membrane</location>
    </subcellularLocation>
    <subcellularLocation>
        <location evidence="1">Membrane</location>
        <topology evidence="1">Single-pass membrane protein</topology>
    </subcellularLocation>
</comment>
<dbReference type="GO" id="GO:0071555">
    <property type="term" value="P:cell wall organization"/>
    <property type="evidence" value="ECO:0007669"/>
    <property type="project" value="UniProtKB-KW"/>
</dbReference>
<reference evidence="13" key="1">
    <citation type="submission" date="2020-04" db="EMBL/GenBank/DDBJ databases">
        <authorList>
            <person name="Zhang T."/>
        </authorList>
    </citation>
    <scope>NUCLEOTIDE SEQUENCE</scope>
    <source>
        <strain evidence="13">HKST-UBA16</strain>
    </source>
</reference>
<dbReference type="SUPFAM" id="SSF56519">
    <property type="entry name" value="Penicillin binding protein dimerisation domain"/>
    <property type="match status" value="1"/>
</dbReference>
<organism evidence="13 14">
    <name type="scientific">Candidatus Dojkabacteria bacterium</name>
    <dbReference type="NCBI Taxonomy" id="2099670"/>
    <lineage>
        <taxon>Bacteria</taxon>
        <taxon>Candidatus Dojkabacteria</taxon>
    </lineage>
</organism>
<feature type="domain" description="Penicillin-binding protein transpeptidase" evidence="11">
    <location>
        <begin position="302"/>
        <end position="637"/>
    </location>
</feature>
<evidence type="ECO:0000256" key="1">
    <source>
        <dbReference type="ARBA" id="ARBA00004167"/>
    </source>
</evidence>
<evidence type="ECO:0000256" key="4">
    <source>
        <dbReference type="ARBA" id="ARBA00022692"/>
    </source>
</evidence>
<dbReference type="GO" id="GO:0071972">
    <property type="term" value="F:peptidoglycan L,D-transpeptidase activity"/>
    <property type="evidence" value="ECO:0007669"/>
    <property type="project" value="TreeGrafter"/>
</dbReference>
<dbReference type="EMBL" id="JAGQLM010000092">
    <property type="protein sequence ID" value="MCA9375130.1"/>
    <property type="molecule type" value="Genomic_DNA"/>
</dbReference>
<dbReference type="Pfam" id="PF03717">
    <property type="entry name" value="PBP_dimer"/>
    <property type="match status" value="1"/>
</dbReference>
<sequence length="648" mass="71442">KIGNEKKINQWNFVYAFIIAAGAFFLLISSLVDLQLVRGSEFESRSKNNQVNLSYIYPNRGVIYDRNDNKLAENIPATNLYLNLEPFYNNEGDFTEEDRLVSVTTKIEEIIGSGWVNASLEDAPKDSLFRYIEFLNVNQDESENYNFQSEILIATDLGNEETIRLKSLSTQYPEIKLEEGSKRYYPEGKPFSHLLGYVSVVTGDDLKDLDYLGYEDFVASNGYNDIIGQTGIENVYDRSLLGVKGIKAVEVDASGNITSDVERVVEEVKSGSSVKLSIDRDSQIKMYKLLGEAVKKYGATGGAAIVENVNSGELSVLATYPSYDNNDFVGGISQKAYDKLNLDTRNPLLNRPISAQLPPGSTFKTIAAVGALDSGAIDLNTVYVSRSGYTFSNGASFQEYHGNAYGALTVKDAISVSSNIFFCETIRHWDIDELDKYYVKFGIGSLTGIDLDGEAEGRLPSPKNKIALSKVPGVTWLEPIWYPEGDGCNTVIGQGISLVTPIQMSNWIAAIANGGTLQTPHLAIEMKDSSGNIEALKFEPIRKNLASRNAIKSVREGMRLAVAGPRRSIIALTDAKVHVAAKTGTAEFGALNSKGEYEHTHAWVTGFFPYENPEYSFSLLLEDGGESYHSAEVMRQFIDWFAAEGKLK</sequence>
<dbReference type="PANTHER" id="PTHR30627">
    <property type="entry name" value="PEPTIDOGLYCAN D,D-TRANSPEPTIDASE"/>
    <property type="match status" value="1"/>
</dbReference>
<dbReference type="SUPFAM" id="SSF56601">
    <property type="entry name" value="beta-lactamase/transpeptidase-like"/>
    <property type="match status" value="1"/>
</dbReference>
<dbReference type="GO" id="GO:0008658">
    <property type="term" value="F:penicillin binding"/>
    <property type="evidence" value="ECO:0007669"/>
    <property type="project" value="InterPro"/>
</dbReference>
<gene>
    <name evidence="13" type="ORF">KC622_02255</name>
</gene>
<reference evidence="13" key="2">
    <citation type="journal article" date="2021" name="Microbiome">
        <title>Successional dynamics and alternative stable states in a saline activated sludge microbial community over 9 years.</title>
        <authorList>
            <person name="Wang Y."/>
            <person name="Ye J."/>
            <person name="Ju F."/>
            <person name="Liu L."/>
            <person name="Boyd J.A."/>
            <person name="Deng Y."/>
            <person name="Parks D.H."/>
            <person name="Jiang X."/>
            <person name="Yin X."/>
            <person name="Woodcroft B.J."/>
            <person name="Tyson G.W."/>
            <person name="Hugenholtz P."/>
            <person name="Polz M.F."/>
            <person name="Zhang T."/>
        </authorList>
    </citation>
    <scope>NUCLEOTIDE SEQUENCE</scope>
    <source>
        <strain evidence="13">HKST-UBA16</strain>
    </source>
</reference>
<evidence type="ECO:0000313" key="14">
    <source>
        <dbReference type="Proteomes" id="UP000748332"/>
    </source>
</evidence>
<evidence type="ECO:0000259" key="12">
    <source>
        <dbReference type="Pfam" id="PF03717"/>
    </source>
</evidence>
<evidence type="ECO:0000313" key="13">
    <source>
        <dbReference type="EMBL" id="MCA9375130.1"/>
    </source>
</evidence>
<evidence type="ECO:0000256" key="8">
    <source>
        <dbReference type="ARBA" id="ARBA00023136"/>
    </source>
</evidence>
<dbReference type="Pfam" id="PF00905">
    <property type="entry name" value="Transpeptidase"/>
    <property type="match status" value="1"/>
</dbReference>
<keyword evidence="4 10" id="KW-0812">Transmembrane</keyword>
<keyword evidence="8 10" id="KW-0472">Membrane</keyword>
<evidence type="ECO:0008006" key="15">
    <source>
        <dbReference type="Google" id="ProtNLM"/>
    </source>
</evidence>
<dbReference type="Gene3D" id="3.90.1310.10">
    <property type="entry name" value="Penicillin-binding protein 2a (Domain 2)"/>
    <property type="match status" value="1"/>
</dbReference>
<evidence type="ECO:0000256" key="9">
    <source>
        <dbReference type="ARBA" id="ARBA00023316"/>
    </source>
</evidence>
<name>A0A955HXE0_9BACT</name>
<dbReference type="GO" id="GO:0008360">
    <property type="term" value="P:regulation of cell shape"/>
    <property type="evidence" value="ECO:0007669"/>
    <property type="project" value="UniProtKB-KW"/>
</dbReference>
<dbReference type="PANTHER" id="PTHR30627:SF2">
    <property type="entry name" value="PEPTIDOGLYCAN D,D-TRANSPEPTIDASE MRDA"/>
    <property type="match status" value="1"/>
</dbReference>
<dbReference type="GO" id="GO:0009252">
    <property type="term" value="P:peptidoglycan biosynthetic process"/>
    <property type="evidence" value="ECO:0007669"/>
    <property type="project" value="UniProtKB-KW"/>
</dbReference>
<accession>A0A955HXE0</accession>
<dbReference type="Gene3D" id="3.40.710.10">
    <property type="entry name" value="DD-peptidase/beta-lactamase superfamily"/>
    <property type="match status" value="1"/>
</dbReference>
<proteinExistence type="predicted"/>
<dbReference type="InterPro" id="IPR050515">
    <property type="entry name" value="Beta-lactam/transpept"/>
</dbReference>
<dbReference type="InterPro" id="IPR001460">
    <property type="entry name" value="PCN-bd_Tpept"/>
</dbReference>
<evidence type="ECO:0000256" key="3">
    <source>
        <dbReference type="ARBA" id="ARBA00022475"/>
    </source>
</evidence>
<dbReference type="InterPro" id="IPR012338">
    <property type="entry name" value="Beta-lactam/transpept-like"/>
</dbReference>
<evidence type="ECO:0000259" key="11">
    <source>
        <dbReference type="Pfam" id="PF00905"/>
    </source>
</evidence>
<protein>
    <recommendedName>
        <fullName evidence="15">Penicillin-binding protein 2</fullName>
    </recommendedName>
</protein>
<comment type="caution">
    <text evidence="13">The sequence shown here is derived from an EMBL/GenBank/DDBJ whole genome shotgun (WGS) entry which is preliminary data.</text>
</comment>
<evidence type="ECO:0000256" key="7">
    <source>
        <dbReference type="ARBA" id="ARBA00022989"/>
    </source>
</evidence>
<feature type="non-terminal residue" evidence="13">
    <location>
        <position position="1"/>
    </location>
</feature>
<keyword evidence="3" id="KW-1003">Cell membrane</keyword>
<feature type="domain" description="Penicillin-binding protein dimerisation" evidence="12">
    <location>
        <begin position="56"/>
        <end position="259"/>
    </location>
</feature>
<keyword evidence="7 10" id="KW-1133">Transmembrane helix</keyword>
<feature type="transmembrane region" description="Helical" evidence="10">
    <location>
        <begin position="12"/>
        <end position="32"/>
    </location>
</feature>
<dbReference type="InterPro" id="IPR005311">
    <property type="entry name" value="PBP_dimer"/>
</dbReference>
<keyword evidence="5" id="KW-0133">Cell shape</keyword>
<dbReference type="InterPro" id="IPR036138">
    <property type="entry name" value="PBP_dimer_sf"/>
</dbReference>